<dbReference type="VEuPathDB" id="AmoebaDB:NF0085880"/>
<evidence type="ECO:0000313" key="4">
    <source>
        <dbReference type="Proteomes" id="UP000444721"/>
    </source>
</evidence>
<keyword evidence="4" id="KW-1185">Reference proteome</keyword>
<dbReference type="VEuPathDB" id="AmoebaDB:NfTy_020800"/>
<feature type="compositionally biased region" description="Polar residues" evidence="2">
    <location>
        <begin position="116"/>
        <end position="125"/>
    </location>
</feature>
<dbReference type="EMBL" id="VFQX01000009">
    <property type="protein sequence ID" value="KAF0982274.1"/>
    <property type="molecule type" value="Genomic_DNA"/>
</dbReference>
<protein>
    <submittedName>
        <fullName evidence="3">Uncharacterized protein</fullName>
    </submittedName>
</protein>
<proteinExistence type="inferred from homology"/>
<organism evidence="3 4">
    <name type="scientific">Naegleria fowleri</name>
    <name type="common">Brain eating amoeba</name>
    <dbReference type="NCBI Taxonomy" id="5763"/>
    <lineage>
        <taxon>Eukaryota</taxon>
        <taxon>Discoba</taxon>
        <taxon>Heterolobosea</taxon>
        <taxon>Tetramitia</taxon>
        <taxon>Eutetramitia</taxon>
        <taxon>Vahlkampfiidae</taxon>
        <taxon>Naegleria</taxon>
    </lineage>
</organism>
<dbReference type="VEuPathDB" id="AmoebaDB:FDP41_011204"/>
<reference evidence="3 4" key="1">
    <citation type="journal article" date="2019" name="Sci. Rep.">
        <title>Nanopore sequencing improves the draft genome of the human pathogenic amoeba Naegleria fowleri.</title>
        <authorList>
            <person name="Liechti N."/>
            <person name="Schurch N."/>
            <person name="Bruggmann R."/>
            <person name="Wittwer M."/>
        </authorList>
    </citation>
    <scope>NUCLEOTIDE SEQUENCE [LARGE SCALE GENOMIC DNA]</scope>
    <source>
        <strain evidence="3 4">ATCC 30894</strain>
    </source>
</reference>
<accession>A0A6A5C702</accession>
<dbReference type="GeneID" id="68118419"/>
<dbReference type="OrthoDB" id="10261701at2759"/>
<name>A0A6A5C702_NAEFO</name>
<dbReference type="Proteomes" id="UP000444721">
    <property type="component" value="Unassembled WGS sequence"/>
</dbReference>
<gene>
    <name evidence="3" type="ORF">FDP41_011204</name>
</gene>
<dbReference type="PANTHER" id="PTHR15243">
    <property type="entry name" value="SERINE/THREONINE-PROTEIN KINASE 19"/>
    <property type="match status" value="1"/>
</dbReference>
<sequence>MPLKESPSAPTSKKKKTAKALGLKRSELEELSELQLIMACSDFNVDEHNTGLNSERLNSPSLDSLSENTVSSSSPKTTRSFKSPSRRRTSPKSDLTSTVASSSCEDASQHSRIKEVTQQSSTTSELNRHTIHDEQQQQQIETNQDVSSNLDSIVSYLEEGESFQFSDTHIALLKIRQEIDTAILSCKHKMKFFFPPIILKHFLFHEDIIPNQTPTQIEKTLNEMIESHEIRRFYIDRKMYKDIFGYVFTEDYISTIKKQHENYLTQLEQQYENSQEDDSRIISGIPYFMYKNQEESRRKMSETMKKQLAQVISNFCANVLPNVTEPFIEKSELVDFLFPDETEEKQNSKHDEVITLLMTIGALTIKDIDSFYFAIPNLSQFMFYIDNGRKEILSILKRKQFKEIMVHSLLQRPLKNTIFNPMFHIRDMIGDGDVSVIDINGQKMIRIR</sequence>
<comment type="similarity">
    <text evidence="1">Belongs to the STK19 family.</text>
</comment>
<dbReference type="AlphaFoldDB" id="A0A6A5C702"/>
<comment type="caution">
    <text evidence="3">The sequence shown here is derived from an EMBL/GenBank/DDBJ whole genome shotgun (WGS) entry which is preliminary data.</text>
</comment>
<feature type="region of interest" description="Disordered" evidence="2">
    <location>
        <begin position="1"/>
        <end position="23"/>
    </location>
</feature>
<dbReference type="PANTHER" id="PTHR15243:SF0">
    <property type="entry name" value="SERINE_THREONINE-PROTEIN KINASE 19"/>
    <property type="match status" value="1"/>
</dbReference>
<evidence type="ECO:0000256" key="2">
    <source>
        <dbReference type="SAM" id="MobiDB-lite"/>
    </source>
</evidence>
<feature type="compositionally biased region" description="Polar residues" evidence="2">
    <location>
        <begin position="50"/>
        <end position="75"/>
    </location>
</feature>
<feature type="compositionally biased region" description="Low complexity" evidence="2">
    <location>
        <begin position="1"/>
        <end position="11"/>
    </location>
</feature>
<feature type="compositionally biased region" description="Polar residues" evidence="2">
    <location>
        <begin position="94"/>
        <end position="106"/>
    </location>
</feature>
<dbReference type="RefSeq" id="XP_044566987.1">
    <property type="nucleotide sequence ID" value="XM_044701587.1"/>
</dbReference>
<dbReference type="Pfam" id="PF10494">
    <property type="entry name" value="Stk19"/>
    <property type="match status" value="1"/>
</dbReference>
<evidence type="ECO:0000313" key="3">
    <source>
        <dbReference type="EMBL" id="KAF0982274.1"/>
    </source>
</evidence>
<dbReference type="OMA" id="FHIRDMI"/>
<feature type="region of interest" description="Disordered" evidence="2">
    <location>
        <begin position="47"/>
        <end position="127"/>
    </location>
</feature>
<dbReference type="InterPro" id="IPR018865">
    <property type="entry name" value="STK19-like"/>
</dbReference>
<evidence type="ECO:0000256" key="1">
    <source>
        <dbReference type="ARBA" id="ARBA00093458"/>
    </source>
</evidence>